<name>A0A6A6UB37_9PEZI</name>
<feature type="region of interest" description="Disordered" evidence="1">
    <location>
        <begin position="1"/>
        <end position="183"/>
    </location>
</feature>
<feature type="compositionally biased region" description="Basic and acidic residues" evidence="1">
    <location>
        <begin position="34"/>
        <end position="45"/>
    </location>
</feature>
<reference evidence="2" key="1">
    <citation type="journal article" date="2020" name="Stud. Mycol.">
        <title>101 Dothideomycetes genomes: a test case for predicting lifestyles and emergence of pathogens.</title>
        <authorList>
            <person name="Haridas S."/>
            <person name="Albert R."/>
            <person name="Binder M."/>
            <person name="Bloem J."/>
            <person name="Labutti K."/>
            <person name="Salamov A."/>
            <person name="Andreopoulos B."/>
            <person name="Baker S."/>
            <person name="Barry K."/>
            <person name="Bills G."/>
            <person name="Bluhm B."/>
            <person name="Cannon C."/>
            <person name="Castanera R."/>
            <person name="Culley D."/>
            <person name="Daum C."/>
            <person name="Ezra D."/>
            <person name="Gonzalez J."/>
            <person name="Henrissat B."/>
            <person name="Kuo A."/>
            <person name="Liang C."/>
            <person name="Lipzen A."/>
            <person name="Lutzoni F."/>
            <person name="Magnuson J."/>
            <person name="Mondo S."/>
            <person name="Nolan M."/>
            <person name="Ohm R."/>
            <person name="Pangilinan J."/>
            <person name="Park H.-J."/>
            <person name="Ramirez L."/>
            <person name="Alfaro M."/>
            <person name="Sun H."/>
            <person name="Tritt A."/>
            <person name="Yoshinaga Y."/>
            <person name="Zwiers L.-H."/>
            <person name="Turgeon B."/>
            <person name="Goodwin S."/>
            <person name="Spatafora J."/>
            <person name="Crous P."/>
            <person name="Grigoriev I."/>
        </authorList>
    </citation>
    <scope>NUCLEOTIDE SEQUENCE</scope>
    <source>
        <strain evidence="2">CBS 115976</strain>
    </source>
</reference>
<feature type="compositionally biased region" description="Basic and acidic residues" evidence="1">
    <location>
        <begin position="311"/>
        <end position="320"/>
    </location>
</feature>
<feature type="compositionally biased region" description="Polar residues" evidence="1">
    <location>
        <begin position="263"/>
        <end position="274"/>
    </location>
</feature>
<feature type="compositionally biased region" description="Polar residues" evidence="1">
    <location>
        <begin position="134"/>
        <end position="145"/>
    </location>
</feature>
<feature type="region of interest" description="Disordered" evidence="1">
    <location>
        <begin position="311"/>
        <end position="335"/>
    </location>
</feature>
<gene>
    <name evidence="2" type="ORF">BT63DRAFT_273163</name>
</gene>
<feature type="compositionally biased region" description="Polar residues" evidence="1">
    <location>
        <begin position="161"/>
        <end position="175"/>
    </location>
</feature>
<evidence type="ECO:0000313" key="2">
    <source>
        <dbReference type="EMBL" id="KAF2668318.1"/>
    </source>
</evidence>
<organism evidence="2 3">
    <name type="scientific">Microthyrium microscopicum</name>
    <dbReference type="NCBI Taxonomy" id="703497"/>
    <lineage>
        <taxon>Eukaryota</taxon>
        <taxon>Fungi</taxon>
        <taxon>Dikarya</taxon>
        <taxon>Ascomycota</taxon>
        <taxon>Pezizomycotina</taxon>
        <taxon>Dothideomycetes</taxon>
        <taxon>Dothideomycetes incertae sedis</taxon>
        <taxon>Microthyriales</taxon>
        <taxon>Microthyriaceae</taxon>
        <taxon>Microthyrium</taxon>
    </lineage>
</organism>
<feature type="compositionally biased region" description="Polar residues" evidence="1">
    <location>
        <begin position="19"/>
        <end position="31"/>
    </location>
</feature>
<protein>
    <submittedName>
        <fullName evidence="2">Uncharacterized protein</fullName>
    </submittedName>
</protein>
<sequence length="335" mass="38287">MDRQPDQQRDKKQAFSRGASRQSRHSQSPTCNSDDNRGDGSDSARPRRRRRVVRRHHRHRRRPSTDNASHTEKRDIYDSDTTSVRQGRDARHRIRKDHNDPQHVGVGGGSRLGGAHRSRNSSTHKSSKERSLVPWQTPTPKNSLATKRRDRLFGHFRSPSGKENSSKDATSSQHGPSPGRKKDEWINELKATLLGLAIELVLKEVQRLFGVERTKPKPDDKSGTKQEPTHTKIASEILKKLTHESASDHTERAPNGDTREVGESSTAPSRPHNSTSEHLRNTDISGYIEDYVRREVRRQLNEMGFITHDDDHLHREDAQGRGRSHQYSRRNAVRL</sequence>
<feature type="compositionally biased region" description="Basic and acidic residues" evidence="1">
    <location>
        <begin position="1"/>
        <end position="13"/>
    </location>
</feature>
<feature type="compositionally biased region" description="Basic and acidic residues" evidence="1">
    <location>
        <begin position="242"/>
        <end position="262"/>
    </location>
</feature>
<feature type="compositionally biased region" description="Basic and acidic residues" evidence="1">
    <location>
        <begin position="213"/>
        <end position="230"/>
    </location>
</feature>
<evidence type="ECO:0000256" key="1">
    <source>
        <dbReference type="SAM" id="MobiDB-lite"/>
    </source>
</evidence>
<evidence type="ECO:0000313" key="3">
    <source>
        <dbReference type="Proteomes" id="UP000799302"/>
    </source>
</evidence>
<feature type="compositionally biased region" description="Basic residues" evidence="1">
    <location>
        <begin position="322"/>
        <end position="335"/>
    </location>
</feature>
<keyword evidence="3" id="KW-1185">Reference proteome</keyword>
<dbReference type="EMBL" id="MU004236">
    <property type="protein sequence ID" value="KAF2668318.1"/>
    <property type="molecule type" value="Genomic_DNA"/>
</dbReference>
<feature type="compositionally biased region" description="Basic residues" evidence="1">
    <location>
        <begin position="46"/>
        <end position="62"/>
    </location>
</feature>
<accession>A0A6A6UB37</accession>
<feature type="region of interest" description="Disordered" evidence="1">
    <location>
        <begin position="242"/>
        <end position="282"/>
    </location>
</feature>
<dbReference type="Proteomes" id="UP000799302">
    <property type="component" value="Unassembled WGS sequence"/>
</dbReference>
<proteinExistence type="predicted"/>
<feature type="region of interest" description="Disordered" evidence="1">
    <location>
        <begin position="213"/>
        <end position="232"/>
    </location>
</feature>
<dbReference type="AlphaFoldDB" id="A0A6A6UB37"/>